<keyword evidence="2" id="KW-1185">Reference proteome</keyword>
<accession>A0ABW7PLB5</accession>
<dbReference type="SUPFAM" id="SSF159238">
    <property type="entry name" value="SO1590-like"/>
    <property type="match status" value="1"/>
</dbReference>
<dbReference type="Pfam" id="PF11528">
    <property type="entry name" value="DUF3224"/>
    <property type="match status" value="1"/>
</dbReference>
<protein>
    <submittedName>
        <fullName evidence="1">DUF3224 domain-containing protein</fullName>
    </submittedName>
</protein>
<name>A0ABW7PLB5_9ACTN</name>
<comment type="caution">
    <text evidence="1">The sequence shown here is derived from an EMBL/GenBank/DDBJ whole genome shotgun (WGS) entry which is preliminary data.</text>
</comment>
<evidence type="ECO:0000313" key="2">
    <source>
        <dbReference type="Proteomes" id="UP001610631"/>
    </source>
</evidence>
<proteinExistence type="predicted"/>
<organism evidence="1 2">
    <name type="scientific">Streptomyces racemochromogenes</name>
    <dbReference type="NCBI Taxonomy" id="67353"/>
    <lineage>
        <taxon>Bacteria</taxon>
        <taxon>Bacillati</taxon>
        <taxon>Actinomycetota</taxon>
        <taxon>Actinomycetes</taxon>
        <taxon>Kitasatosporales</taxon>
        <taxon>Streptomycetaceae</taxon>
        <taxon>Streptomyces</taxon>
    </lineage>
</organism>
<gene>
    <name evidence="1" type="ORF">WDV06_26135</name>
</gene>
<reference evidence="1 2" key="1">
    <citation type="submission" date="2024-03" db="EMBL/GenBank/DDBJ databases">
        <title>Whole genome sequencing of Streptomyces racemochromogenes, to identify antimicrobial biosynthetic gene clusters.</title>
        <authorList>
            <person name="Suryawanshi P."/>
            <person name="Krishnaraj P.U."/>
            <person name="Arun Y.P."/>
            <person name="Suryawanshi M.P."/>
            <person name="Rakshit O."/>
        </authorList>
    </citation>
    <scope>NUCLEOTIDE SEQUENCE [LARGE SCALE GENOMIC DNA]</scope>
    <source>
        <strain evidence="1 2">AUDT626</strain>
    </source>
</reference>
<dbReference type="Proteomes" id="UP001610631">
    <property type="component" value="Unassembled WGS sequence"/>
</dbReference>
<dbReference type="Gene3D" id="2.40.350.10">
    <property type="entry name" value="SO1590-like"/>
    <property type="match status" value="1"/>
</dbReference>
<dbReference type="EMBL" id="JBBDHD010000086">
    <property type="protein sequence ID" value="MFH7598542.1"/>
    <property type="molecule type" value="Genomic_DNA"/>
</dbReference>
<sequence length="136" mass="14068">MPAHHVTGHFTYASWEEHAAGPDGALPRIARASVVNSFSGGIEAAGTVCTYAIAYLTATTGTFTGLQLLTGALDGRRGGFAVEERGTFEEDGTTRCAFEVVPGSGSGALAGLRGSGGFVHRQGEASVPYTFAYELH</sequence>
<dbReference type="InterPro" id="IPR023159">
    <property type="entry name" value="SO1590-like_sf"/>
</dbReference>
<dbReference type="InterPro" id="IPR021607">
    <property type="entry name" value="DUF3224"/>
</dbReference>
<dbReference type="RefSeq" id="WP_395512230.1">
    <property type="nucleotide sequence ID" value="NZ_JBBDHD010000086.1"/>
</dbReference>
<evidence type="ECO:0000313" key="1">
    <source>
        <dbReference type="EMBL" id="MFH7598542.1"/>
    </source>
</evidence>